<dbReference type="Proteomes" id="UP000315577">
    <property type="component" value="Unassembled WGS sequence"/>
</dbReference>
<dbReference type="InterPro" id="IPR009734">
    <property type="entry name" value="Myoviridae_GpU"/>
</dbReference>
<dbReference type="PIRSF" id="PIRSF029208">
    <property type="entry name" value="Phage_tail_GPU"/>
    <property type="match status" value="1"/>
</dbReference>
<accession>A0A4R3LF92</accession>
<name>A0A4R3LF92_9BURK</name>
<evidence type="ECO:0000313" key="1">
    <source>
        <dbReference type="EMBL" id="TCS98743.1"/>
    </source>
</evidence>
<dbReference type="InterPro" id="IPR016912">
    <property type="entry name" value="Phage_P2_GpU"/>
</dbReference>
<organism evidence="1 3">
    <name type="scientific">Tepidimonas ignava</name>
    <dbReference type="NCBI Taxonomy" id="114249"/>
    <lineage>
        <taxon>Bacteria</taxon>
        <taxon>Pseudomonadati</taxon>
        <taxon>Pseudomonadota</taxon>
        <taxon>Betaproteobacteria</taxon>
        <taxon>Burkholderiales</taxon>
        <taxon>Tepidimonas</taxon>
    </lineage>
</organism>
<dbReference type="Proteomes" id="UP000295536">
    <property type="component" value="Unassembled WGS sequence"/>
</dbReference>
<reference evidence="1 3" key="1">
    <citation type="submission" date="2019-03" db="EMBL/GenBank/DDBJ databases">
        <title>Genomic Encyclopedia of Type Strains, Phase IV (KMG-IV): sequencing the most valuable type-strain genomes for metagenomic binning, comparative biology and taxonomic classification.</title>
        <authorList>
            <person name="Goeker M."/>
        </authorList>
    </citation>
    <scope>NUCLEOTIDE SEQUENCE [LARGE SCALE GENOMIC DNA]</scope>
    <source>
        <strain evidence="1 3">DSM 12034</strain>
    </source>
</reference>
<comment type="caution">
    <text evidence="1">The sequence shown here is derived from an EMBL/GenBank/DDBJ whole genome shotgun (WGS) entry which is preliminary data.</text>
</comment>
<dbReference type="RefSeq" id="WP_132962061.1">
    <property type="nucleotide sequence ID" value="NZ_SMAH01000004.1"/>
</dbReference>
<dbReference type="Pfam" id="PF06995">
    <property type="entry name" value="Phage_P2_GpU"/>
    <property type="match status" value="1"/>
</dbReference>
<evidence type="ECO:0000313" key="4">
    <source>
        <dbReference type="Proteomes" id="UP000315577"/>
    </source>
</evidence>
<keyword evidence="4" id="KW-1185">Reference proteome</keyword>
<protein>
    <submittedName>
        <fullName evidence="2">Phage P2 GpU</fullName>
    </submittedName>
</protein>
<sequence length="131" mass="14531">MPQTMMTLGGFPFALETAAYEQLVLSQSWRWPKHDRLGREPALQFVGADAAEIELEGAIYPSLRGGLGAIERLRELAGQGQPLMLTDGLGRVWGRWVIAQVSDTRSVLMDDGQARKIVFRITLKAYGEDGR</sequence>
<reference evidence="2 4" key="2">
    <citation type="submission" date="2019-07" db="EMBL/GenBank/DDBJ databases">
        <title>Tepidimonas ignava SPS-1037 draft genome.</title>
        <authorList>
            <person name="Da Costa M.S."/>
            <person name="Froufe H.J.C."/>
            <person name="Egas C."/>
            <person name="Albuquerque L."/>
        </authorList>
    </citation>
    <scope>NUCLEOTIDE SEQUENCE [LARGE SCALE GENOMIC DNA]</scope>
    <source>
        <strain evidence="2 4">SPS-1037</strain>
    </source>
</reference>
<dbReference type="AlphaFoldDB" id="A0A4R3LF92"/>
<gene>
    <name evidence="1" type="ORF">EDC36_104167</name>
    <name evidence="2" type="ORF">Tigna_01962</name>
</gene>
<evidence type="ECO:0000313" key="2">
    <source>
        <dbReference type="EMBL" id="TSE20331.1"/>
    </source>
</evidence>
<proteinExistence type="predicted"/>
<dbReference type="EMBL" id="VJNC01000013">
    <property type="protein sequence ID" value="TSE20331.1"/>
    <property type="molecule type" value="Genomic_DNA"/>
</dbReference>
<evidence type="ECO:0000313" key="3">
    <source>
        <dbReference type="Proteomes" id="UP000295536"/>
    </source>
</evidence>
<dbReference type="EMBL" id="SMAH01000004">
    <property type="protein sequence ID" value="TCS98743.1"/>
    <property type="molecule type" value="Genomic_DNA"/>
</dbReference>
<dbReference type="OrthoDB" id="1550902at2"/>